<comment type="caution">
    <text evidence="6">The sequence shown here is derived from an EMBL/GenBank/DDBJ whole genome shotgun (WGS) entry which is preliminary data.</text>
</comment>
<reference evidence="6 7" key="1">
    <citation type="journal article" date="2019" name="Sci. Rep.">
        <title>Comparative genomics of chytrid fungi reveal insights into the obligate biotrophic and pathogenic lifestyle of Synchytrium endobioticum.</title>
        <authorList>
            <person name="van de Vossenberg B.T.L.H."/>
            <person name="Warris S."/>
            <person name="Nguyen H.D.T."/>
            <person name="van Gent-Pelzer M.P.E."/>
            <person name="Joly D.L."/>
            <person name="van de Geest H.C."/>
            <person name="Bonants P.J.M."/>
            <person name="Smith D.S."/>
            <person name="Levesque C.A."/>
            <person name="van der Lee T.A.J."/>
        </authorList>
    </citation>
    <scope>NUCLEOTIDE SEQUENCE [LARGE SCALE GENOMIC DNA]</scope>
    <source>
        <strain evidence="6 7">LEV6574</strain>
    </source>
</reference>
<dbReference type="PANTHER" id="PTHR45931">
    <property type="entry name" value="SI:CH211-59O9.10"/>
    <property type="match status" value="1"/>
</dbReference>
<gene>
    <name evidence="6" type="ORF">SeLEV6574_g05955</name>
</gene>
<evidence type="ECO:0000256" key="3">
    <source>
        <dbReference type="ARBA" id="ARBA00022833"/>
    </source>
</evidence>
<keyword evidence="1" id="KW-0479">Metal-binding</keyword>
<evidence type="ECO:0000313" key="7">
    <source>
        <dbReference type="Proteomes" id="UP000320475"/>
    </source>
</evidence>
<evidence type="ECO:0000256" key="4">
    <source>
        <dbReference type="PROSITE-ProRule" id="PRU00175"/>
    </source>
</evidence>
<dbReference type="PANTHER" id="PTHR45931:SF3">
    <property type="entry name" value="RING ZINC FINGER-CONTAINING PROTEIN"/>
    <property type="match status" value="1"/>
</dbReference>
<dbReference type="PROSITE" id="PS50089">
    <property type="entry name" value="ZF_RING_2"/>
    <property type="match status" value="1"/>
</dbReference>
<keyword evidence="2 4" id="KW-0863">Zinc-finger</keyword>
<evidence type="ECO:0000256" key="2">
    <source>
        <dbReference type="ARBA" id="ARBA00022771"/>
    </source>
</evidence>
<dbReference type="OrthoDB" id="8062037at2759"/>
<proteinExistence type="predicted"/>
<feature type="domain" description="RING-type" evidence="5">
    <location>
        <begin position="198"/>
        <end position="239"/>
    </location>
</feature>
<name>A0A507CRD0_9FUNG</name>
<feature type="non-terminal residue" evidence="6">
    <location>
        <position position="1"/>
    </location>
</feature>
<dbReference type="SUPFAM" id="SSF57850">
    <property type="entry name" value="RING/U-box"/>
    <property type="match status" value="1"/>
</dbReference>
<evidence type="ECO:0000256" key="1">
    <source>
        <dbReference type="ARBA" id="ARBA00022723"/>
    </source>
</evidence>
<dbReference type="GO" id="GO:0061630">
    <property type="term" value="F:ubiquitin protein ligase activity"/>
    <property type="evidence" value="ECO:0007669"/>
    <property type="project" value="TreeGrafter"/>
</dbReference>
<evidence type="ECO:0000313" key="6">
    <source>
        <dbReference type="EMBL" id="TPX41715.1"/>
    </source>
</evidence>
<dbReference type="Pfam" id="PF13639">
    <property type="entry name" value="zf-RING_2"/>
    <property type="match status" value="1"/>
</dbReference>
<dbReference type="InterPro" id="IPR051834">
    <property type="entry name" value="RING_finger_E3_ligase"/>
</dbReference>
<dbReference type="EMBL" id="QEAM01000306">
    <property type="protein sequence ID" value="TPX41715.1"/>
    <property type="molecule type" value="Genomic_DNA"/>
</dbReference>
<keyword evidence="3" id="KW-0862">Zinc</keyword>
<dbReference type="InterPro" id="IPR013083">
    <property type="entry name" value="Znf_RING/FYVE/PHD"/>
</dbReference>
<dbReference type="Gene3D" id="3.30.40.10">
    <property type="entry name" value="Zinc/RING finger domain, C3HC4 (zinc finger)"/>
    <property type="match status" value="1"/>
</dbReference>
<dbReference type="GO" id="GO:0006511">
    <property type="term" value="P:ubiquitin-dependent protein catabolic process"/>
    <property type="evidence" value="ECO:0007669"/>
    <property type="project" value="TreeGrafter"/>
</dbReference>
<evidence type="ECO:0000259" key="5">
    <source>
        <dbReference type="PROSITE" id="PS50089"/>
    </source>
</evidence>
<dbReference type="VEuPathDB" id="FungiDB:SeMB42_g07614"/>
<dbReference type="GO" id="GO:0005634">
    <property type="term" value="C:nucleus"/>
    <property type="evidence" value="ECO:0007669"/>
    <property type="project" value="TreeGrafter"/>
</dbReference>
<dbReference type="InterPro" id="IPR001841">
    <property type="entry name" value="Znf_RING"/>
</dbReference>
<organism evidence="6 7">
    <name type="scientific">Synchytrium endobioticum</name>
    <dbReference type="NCBI Taxonomy" id="286115"/>
    <lineage>
        <taxon>Eukaryota</taxon>
        <taxon>Fungi</taxon>
        <taxon>Fungi incertae sedis</taxon>
        <taxon>Chytridiomycota</taxon>
        <taxon>Chytridiomycota incertae sedis</taxon>
        <taxon>Chytridiomycetes</taxon>
        <taxon>Synchytriales</taxon>
        <taxon>Synchytriaceae</taxon>
        <taxon>Synchytrium</taxon>
    </lineage>
</organism>
<dbReference type="GO" id="GO:0008270">
    <property type="term" value="F:zinc ion binding"/>
    <property type="evidence" value="ECO:0007669"/>
    <property type="project" value="UniProtKB-KW"/>
</dbReference>
<sequence length="264" mass="30574">NGIETVSRIANANAFDPLIFGRESGTYPHTRGRHGDDIDGVYTEDIYDDSDGIYNDDNSDDSDGVYNDNIYDGVLHEDTDPDLQEFRYEYLDGNSDYDPECTDEELMQRFDRVLDTNVQWMRRLTCPEHITFAAWQVVEHLKNDPLKYYTTDEFHALTELMNGNEVSVIDKLLLRRKIFRNWRSGILQPSVANPSENCQICLIDYETNEELAKLRCKHRYHPECISKWLETSVNCPLCRRNADTLDQDTDQPEAESSTASTSQY</sequence>
<dbReference type="SMART" id="SM00184">
    <property type="entry name" value="RING"/>
    <property type="match status" value="1"/>
</dbReference>
<protein>
    <recommendedName>
        <fullName evidence="5">RING-type domain-containing protein</fullName>
    </recommendedName>
</protein>
<dbReference type="AlphaFoldDB" id="A0A507CRD0"/>
<dbReference type="Proteomes" id="UP000320475">
    <property type="component" value="Unassembled WGS sequence"/>
</dbReference>
<accession>A0A507CRD0</accession>